<protein>
    <recommendedName>
        <fullName evidence="5">Secreted protein</fullName>
    </recommendedName>
</protein>
<reference evidence="3 4" key="1">
    <citation type="submission" date="2019-06" db="EMBL/GenBank/DDBJ databases">
        <title>Rhodococcus spaelei sp. nov., isolated from a cave.</title>
        <authorList>
            <person name="Lee S.D."/>
        </authorList>
    </citation>
    <scope>NUCLEOTIDE SEQUENCE [LARGE SCALE GENOMIC DNA]</scope>
    <source>
        <strain evidence="3 4">C9-5</strain>
    </source>
</reference>
<feature type="signal peptide" evidence="2">
    <location>
        <begin position="1"/>
        <end position="35"/>
    </location>
</feature>
<evidence type="ECO:0000256" key="2">
    <source>
        <dbReference type="SAM" id="SignalP"/>
    </source>
</evidence>
<evidence type="ECO:0000256" key="1">
    <source>
        <dbReference type="SAM" id="MobiDB-lite"/>
    </source>
</evidence>
<proteinExistence type="predicted"/>
<gene>
    <name evidence="3" type="ORF">FK531_09535</name>
</gene>
<sequence length="222" mass="21899">MSVVKAGSKSIRTIWGFAATASLALTLLGAPVAAAAPDPASVLPEPVAPTLTTTVDGNHLTIHLVNPNTSLAHIATVCTAALINPAKGVALLPDLAAGTIPPLDQLDPAIFQWGPALNVMTRFVSQRTWEVEDVPAGVYVAIGVCTNPNVTKAAVDFKPVFVGSKIEVGSSVIQLGSAVVDTPGAVGAVLALLGIDTGSLGSAGGEGSSGSAGSSGSSGSNG</sequence>
<evidence type="ECO:0000313" key="3">
    <source>
        <dbReference type="EMBL" id="TQF69017.1"/>
    </source>
</evidence>
<evidence type="ECO:0008006" key="5">
    <source>
        <dbReference type="Google" id="ProtNLM"/>
    </source>
</evidence>
<comment type="caution">
    <text evidence="3">The sequence shown here is derived from an EMBL/GenBank/DDBJ whole genome shotgun (WGS) entry which is preliminary data.</text>
</comment>
<name>A0A541B9L3_9NOCA</name>
<dbReference type="OrthoDB" id="4483480at2"/>
<organism evidence="3 4">
    <name type="scientific">Rhodococcus spelaei</name>
    <dbReference type="NCBI Taxonomy" id="2546320"/>
    <lineage>
        <taxon>Bacteria</taxon>
        <taxon>Bacillati</taxon>
        <taxon>Actinomycetota</taxon>
        <taxon>Actinomycetes</taxon>
        <taxon>Mycobacteriales</taxon>
        <taxon>Nocardiaceae</taxon>
        <taxon>Rhodococcus</taxon>
    </lineage>
</organism>
<accession>A0A541B9L3</accession>
<evidence type="ECO:0000313" key="4">
    <source>
        <dbReference type="Proteomes" id="UP000316256"/>
    </source>
</evidence>
<feature type="compositionally biased region" description="Low complexity" evidence="1">
    <location>
        <begin position="211"/>
        <end position="222"/>
    </location>
</feature>
<keyword evidence="2" id="KW-0732">Signal</keyword>
<feature type="chain" id="PRO_5021888240" description="Secreted protein" evidence="2">
    <location>
        <begin position="36"/>
        <end position="222"/>
    </location>
</feature>
<dbReference type="EMBL" id="VIGH01000004">
    <property type="protein sequence ID" value="TQF69017.1"/>
    <property type="molecule type" value="Genomic_DNA"/>
</dbReference>
<keyword evidence="4" id="KW-1185">Reference proteome</keyword>
<dbReference type="AlphaFoldDB" id="A0A541B9L3"/>
<dbReference type="RefSeq" id="WP_142098357.1">
    <property type="nucleotide sequence ID" value="NZ_VIGH01000004.1"/>
</dbReference>
<feature type="region of interest" description="Disordered" evidence="1">
    <location>
        <begin position="203"/>
        <end position="222"/>
    </location>
</feature>
<dbReference type="Proteomes" id="UP000316256">
    <property type="component" value="Unassembled WGS sequence"/>
</dbReference>